<gene>
    <name evidence="1" type="ORF">IHE45_11G097500</name>
</gene>
<evidence type="ECO:0000313" key="1">
    <source>
        <dbReference type="EMBL" id="KAH7669732.1"/>
    </source>
</evidence>
<dbReference type="Proteomes" id="UP000827976">
    <property type="component" value="Chromosome 11"/>
</dbReference>
<organism evidence="1 2">
    <name type="scientific">Dioscorea alata</name>
    <name type="common">Purple yam</name>
    <dbReference type="NCBI Taxonomy" id="55571"/>
    <lineage>
        <taxon>Eukaryota</taxon>
        <taxon>Viridiplantae</taxon>
        <taxon>Streptophyta</taxon>
        <taxon>Embryophyta</taxon>
        <taxon>Tracheophyta</taxon>
        <taxon>Spermatophyta</taxon>
        <taxon>Magnoliopsida</taxon>
        <taxon>Liliopsida</taxon>
        <taxon>Dioscoreales</taxon>
        <taxon>Dioscoreaceae</taxon>
        <taxon>Dioscorea</taxon>
    </lineage>
</organism>
<dbReference type="EMBL" id="CM037021">
    <property type="protein sequence ID" value="KAH7669732.1"/>
    <property type="molecule type" value="Genomic_DNA"/>
</dbReference>
<accession>A0ACB7V832</accession>
<reference evidence="2" key="1">
    <citation type="journal article" date="2022" name="Nat. Commun.">
        <title>Chromosome evolution and the genetic basis of agronomically important traits in greater yam.</title>
        <authorList>
            <person name="Bredeson J.V."/>
            <person name="Lyons J.B."/>
            <person name="Oniyinde I.O."/>
            <person name="Okereke N.R."/>
            <person name="Kolade O."/>
            <person name="Nnabue I."/>
            <person name="Nwadili C.O."/>
            <person name="Hribova E."/>
            <person name="Parker M."/>
            <person name="Nwogha J."/>
            <person name="Shu S."/>
            <person name="Carlson J."/>
            <person name="Kariba R."/>
            <person name="Muthemba S."/>
            <person name="Knop K."/>
            <person name="Barton G.J."/>
            <person name="Sherwood A.V."/>
            <person name="Lopez-Montes A."/>
            <person name="Asiedu R."/>
            <person name="Jamnadass R."/>
            <person name="Muchugi A."/>
            <person name="Goodstein D."/>
            <person name="Egesi C.N."/>
            <person name="Featherston J."/>
            <person name="Asfaw A."/>
            <person name="Simpson G.G."/>
            <person name="Dolezel J."/>
            <person name="Hendre P.S."/>
            <person name="Van Deynze A."/>
            <person name="Kumar P.L."/>
            <person name="Obidiegwu J.E."/>
            <person name="Bhattacharjee R."/>
            <person name="Rokhsar D.S."/>
        </authorList>
    </citation>
    <scope>NUCLEOTIDE SEQUENCE [LARGE SCALE GENOMIC DNA]</scope>
    <source>
        <strain evidence="2">cv. TDa95/00328</strain>
    </source>
</reference>
<comment type="caution">
    <text evidence="1">The sequence shown here is derived from an EMBL/GenBank/DDBJ whole genome shotgun (WGS) entry which is preliminary data.</text>
</comment>
<protein>
    <submittedName>
        <fullName evidence="1">C2 domain-containing protein</fullName>
    </submittedName>
</protein>
<sequence>MRSSGGSRRRSLPYTPPPLPFHLLELNLISAQDLHPACRRTRAYAVAWVHPDHKLRSLPDNSGNTNPVWNERLVFRVDTAFLQSDTSAINIEIYAAGRRTSRILGTVRVLLSTIRPSTAGTTVAAFQVRRPSSLRPQGILNLSLSLLDSHVRSMPMFAAGLGGNAVHAFGGKGIPMPASSKMEDLKMEEKLERWKIEMSPEHGGEQRSDGRRSRRGEGKKAKRGGMFSCLGCGHAAAA</sequence>
<keyword evidence="2" id="KW-1185">Reference proteome</keyword>
<proteinExistence type="predicted"/>
<evidence type="ECO:0000313" key="2">
    <source>
        <dbReference type="Proteomes" id="UP000827976"/>
    </source>
</evidence>
<name>A0ACB7V832_DIOAL</name>